<dbReference type="OrthoDB" id="6026926at2"/>
<keyword evidence="1" id="KW-0812">Transmembrane</keyword>
<dbReference type="Pfam" id="PF11804">
    <property type="entry name" value="DUF3325"/>
    <property type="match status" value="1"/>
</dbReference>
<dbReference type="RefSeq" id="WP_016494326.1">
    <property type="nucleotide sequence ID" value="NC_021499.1"/>
</dbReference>
<evidence type="ECO:0000256" key="1">
    <source>
        <dbReference type="SAM" id="Phobius"/>
    </source>
</evidence>
<dbReference type="Proteomes" id="UP000015503">
    <property type="component" value="Chromosome"/>
</dbReference>
<dbReference type="KEGG" id="pre:PCA10_44640"/>
<dbReference type="AlphaFoldDB" id="S6AZ62"/>
<dbReference type="eggNOG" id="ENOG5031HHJ">
    <property type="taxonomic scope" value="Bacteria"/>
</dbReference>
<feature type="transmembrane region" description="Helical" evidence="1">
    <location>
        <begin position="6"/>
        <end position="24"/>
    </location>
</feature>
<dbReference type="STRING" id="1245471.PCA10_44640"/>
<dbReference type="InterPro" id="IPR021762">
    <property type="entry name" value="DUF3325"/>
</dbReference>
<dbReference type="PATRIC" id="fig|1245471.3.peg.4514"/>
<evidence type="ECO:0000313" key="3">
    <source>
        <dbReference type="Proteomes" id="UP000015503"/>
    </source>
</evidence>
<reference evidence="2 3" key="1">
    <citation type="journal article" date="2013" name="Genome Announc.">
        <title>Complete Genome Sequence of the Carbazole Degrader Pseudomonas resinovorans Strain CA10 (NBRC 106553).</title>
        <authorList>
            <person name="Shintani M."/>
            <person name="Hosoyama A."/>
            <person name="Ohji S."/>
            <person name="Tsuchikane K."/>
            <person name="Takarada H."/>
            <person name="Yamazoe A."/>
            <person name="Fujita N."/>
            <person name="Nojiri H."/>
        </authorList>
    </citation>
    <scope>NUCLEOTIDE SEQUENCE [LARGE SCALE GENOMIC DNA]</scope>
    <source>
        <strain evidence="2 3">NBRC 106553</strain>
    </source>
</reference>
<keyword evidence="1" id="KW-0472">Membrane</keyword>
<dbReference type="HOGENOM" id="CLU_144870_0_0_6"/>
<dbReference type="EMBL" id="AP013068">
    <property type="protein sequence ID" value="BAN50196.1"/>
    <property type="molecule type" value="Genomic_DNA"/>
</dbReference>
<keyword evidence="1" id="KW-1133">Transmembrane helix</keyword>
<feature type="transmembrane region" description="Helical" evidence="1">
    <location>
        <begin position="45"/>
        <end position="63"/>
    </location>
</feature>
<feature type="transmembrane region" description="Helical" evidence="1">
    <location>
        <begin position="93"/>
        <end position="111"/>
    </location>
</feature>
<proteinExistence type="predicted"/>
<sequence length="112" mass="12090">MAIALLAGLWLAYVGMLALCLGMERHFKQVWQRSPRPALRHGLRAGGWLALVLSLLASVAAWGWAMGPVGWFGLISLAGFGLVLLLPYRPRLAAGLPLFAMPLMLLAWAVGL</sequence>
<evidence type="ECO:0008006" key="4">
    <source>
        <dbReference type="Google" id="ProtNLM"/>
    </source>
</evidence>
<evidence type="ECO:0000313" key="2">
    <source>
        <dbReference type="EMBL" id="BAN50196.1"/>
    </source>
</evidence>
<organism evidence="2 3">
    <name type="scientific">Metapseudomonas resinovorans NBRC 106553</name>
    <dbReference type="NCBI Taxonomy" id="1245471"/>
    <lineage>
        <taxon>Bacteria</taxon>
        <taxon>Pseudomonadati</taxon>
        <taxon>Pseudomonadota</taxon>
        <taxon>Gammaproteobacteria</taxon>
        <taxon>Pseudomonadales</taxon>
        <taxon>Pseudomonadaceae</taxon>
        <taxon>Metapseudomonas</taxon>
    </lineage>
</organism>
<feature type="transmembrane region" description="Helical" evidence="1">
    <location>
        <begin position="69"/>
        <end position="86"/>
    </location>
</feature>
<keyword evidence="3" id="KW-1185">Reference proteome</keyword>
<gene>
    <name evidence="2" type="ORF">PCA10_44640</name>
</gene>
<name>S6AZ62_METRE</name>
<protein>
    <recommendedName>
        <fullName evidence="4">Iron uptake protein</fullName>
    </recommendedName>
</protein>
<accession>S6AZ62</accession>